<dbReference type="GO" id="GO:0070300">
    <property type="term" value="F:phosphatidic acid binding"/>
    <property type="evidence" value="ECO:0007669"/>
    <property type="project" value="InterPro"/>
</dbReference>
<protein>
    <recommendedName>
        <fullName evidence="3">Protein TRIGALACTOSYLDIACYLGLYCEROL 4, chloroplastic</fullName>
    </recommendedName>
</protein>
<dbReference type="PANTHER" id="PTHR34954:SF4">
    <property type="entry name" value="PROTEIN TRIGALACTOSYLDIACYLGLYCEROL 4, CHLOROPLASTIC"/>
    <property type="match status" value="1"/>
</dbReference>
<evidence type="ECO:0000313" key="2">
    <source>
        <dbReference type="Proteomes" id="UP001154282"/>
    </source>
</evidence>
<accession>A0AAV0GUK2</accession>
<dbReference type="GO" id="GO:1990052">
    <property type="term" value="P:ER to chloroplast lipid transport"/>
    <property type="evidence" value="ECO:0007669"/>
    <property type="project" value="InterPro"/>
</dbReference>
<dbReference type="Proteomes" id="UP001154282">
    <property type="component" value="Unassembled WGS sequence"/>
</dbReference>
<proteinExistence type="predicted"/>
<organism evidence="1 2">
    <name type="scientific">Linum tenue</name>
    <dbReference type="NCBI Taxonomy" id="586396"/>
    <lineage>
        <taxon>Eukaryota</taxon>
        <taxon>Viridiplantae</taxon>
        <taxon>Streptophyta</taxon>
        <taxon>Embryophyta</taxon>
        <taxon>Tracheophyta</taxon>
        <taxon>Spermatophyta</taxon>
        <taxon>Magnoliopsida</taxon>
        <taxon>eudicotyledons</taxon>
        <taxon>Gunneridae</taxon>
        <taxon>Pentapetalae</taxon>
        <taxon>rosids</taxon>
        <taxon>fabids</taxon>
        <taxon>Malpighiales</taxon>
        <taxon>Linaceae</taxon>
        <taxon>Linum</taxon>
    </lineage>
</organism>
<evidence type="ECO:0008006" key="3">
    <source>
        <dbReference type="Google" id="ProtNLM"/>
    </source>
</evidence>
<comment type="caution">
    <text evidence="1">The sequence shown here is derived from an EMBL/GenBank/DDBJ whole genome shotgun (WGS) entry which is preliminary data.</text>
</comment>
<dbReference type="InterPro" id="IPR044160">
    <property type="entry name" value="TGD4-like"/>
</dbReference>
<evidence type="ECO:0000313" key="1">
    <source>
        <dbReference type="EMBL" id="CAI0375770.1"/>
    </source>
</evidence>
<name>A0AAV0GUK2_9ROSI</name>
<sequence length="481" mass="53094">MGTMNKLRWAMDGGFWDLDISTPVTLEGEARAVPGHPLPLGVSRGTKLSRPKQTDFFQRFMFAPFLPSYSYSPASSSHSFNLQRCLAIPLSQDWIAMLQGQFNLHKFVSSLRKRRTLLQSSDSQSSSLIPAICACLRDKSLYALGIYSELSLTPQDTLVLSSDANGNDDTPPRRKAVLHHEFPDHNLTLEAASPSLFLDKSGNYWDVPLSLALDLASIPSSSGASYHFCMRHIAGLPKLFEGGDENHGKTIPATLLPGITLRHAISFKKNLEIWRSEAKKLKMVQPFDIFLSTPHVSASGIIGAVMTASHGDNSVASEVDDSHSTAAGFSYRSHALKSAVHADLFSSVSFMAQHGSFQKWFLDLTRFHVRLNFPSGRKFLSGATQLAHDFVNSQQPTNKALEAICPSATISLQQQIVGPFSFRVDSGVTVGLNKQTNWYAQAHDPVFALEYALQVLGSAKAIAWYSPKQREFLVELRFFET</sequence>
<dbReference type="GO" id="GO:0034196">
    <property type="term" value="P:acylglycerol transport"/>
    <property type="evidence" value="ECO:0007669"/>
    <property type="project" value="InterPro"/>
</dbReference>
<dbReference type="PANTHER" id="PTHR34954">
    <property type="entry name" value="EXPRESSED PROTEIN"/>
    <property type="match status" value="1"/>
</dbReference>
<dbReference type="GO" id="GO:0009941">
    <property type="term" value="C:chloroplast envelope"/>
    <property type="evidence" value="ECO:0007669"/>
    <property type="project" value="TreeGrafter"/>
</dbReference>
<dbReference type="EMBL" id="CAMGYJ010000002">
    <property type="protein sequence ID" value="CAI0375770.1"/>
    <property type="molecule type" value="Genomic_DNA"/>
</dbReference>
<dbReference type="AlphaFoldDB" id="A0AAV0GUK2"/>
<reference evidence="1" key="1">
    <citation type="submission" date="2022-08" db="EMBL/GenBank/DDBJ databases">
        <authorList>
            <person name="Gutierrez-Valencia J."/>
        </authorList>
    </citation>
    <scope>NUCLEOTIDE SEQUENCE</scope>
</reference>
<keyword evidence="2" id="KW-1185">Reference proteome</keyword>
<gene>
    <name evidence="1" type="ORF">LITE_LOCUS731</name>
</gene>